<dbReference type="EMBL" id="DXEM01000016">
    <property type="protein sequence ID" value="HIX67591.1"/>
    <property type="molecule type" value="Genomic_DNA"/>
</dbReference>
<dbReference type="InterPro" id="IPR013830">
    <property type="entry name" value="SGNH_hydro"/>
</dbReference>
<feature type="domain" description="SGNH hydrolase-type esterase" evidence="1">
    <location>
        <begin position="9"/>
        <end position="176"/>
    </location>
</feature>
<dbReference type="SUPFAM" id="SSF52266">
    <property type="entry name" value="SGNH hydrolase"/>
    <property type="match status" value="1"/>
</dbReference>
<protein>
    <submittedName>
        <fullName evidence="2">Lipase</fullName>
    </submittedName>
</protein>
<dbReference type="InterPro" id="IPR036514">
    <property type="entry name" value="SGNH_hydro_sf"/>
</dbReference>
<dbReference type="AlphaFoldDB" id="A0A9D1WVH2"/>
<evidence type="ECO:0000259" key="1">
    <source>
        <dbReference type="Pfam" id="PF13472"/>
    </source>
</evidence>
<reference evidence="2" key="2">
    <citation type="submission" date="2021-04" db="EMBL/GenBank/DDBJ databases">
        <authorList>
            <person name="Gilroy R."/>
        </authorList>
    </citation>
    <scope>NUCLEOTIDE SEQUENCE</scope>
    <source>
        <strain evidence="2">CHK191-13928</strain>
    </source>
</reference>
<evidence type="ECO:0000313" key="2">
    <source>
        <dbReference type="EMBL" id="HIX67591.1"/>
    </source>
</evidence>
<dbReference type="PANTHER" id="PTHR30383">
    <property type="entry name" value="THIOESTERASE 1/PROTEASE 1/LYSOPHOSPHOLIPASE L1"/>
    <property type="match status" value="1"/>
</dbReference>
<evidence type="ECO:0000313" key="3">
    <source>
        <dbReference type="Proteomes" id="UP000886721"/>
    </source>
</evidence>
<proteinExistence type="predicted"/>
<gene>
    <name evidence="2" type="ORF">H9735_05615</name>
</gene>
<organism evidence="2 3">
    <name type="scientific">Candidatus Anaerostipes excrementavium</name>
    <dbReference type="NCBI Taxonomy" id="2838463"/>
    <lineage>
        <taxon>Bacteria</taxon>
        <taxon>Bacillati</taxon>
        <taxon>Bacillota</taxon>
        <taxon>Clostridia</taxon>
        <taxon>Lachnospirales</taxon>
        <taxon>Lachnospiraceae</taxon>
        <taxon>Anaerostipes</taxon>
    </lineage>
</organism>
<dbReference type="Proteomes" id="UP000886721">
    <property type="component" value="Unassembled WGS sequence"/>
</dbReference>
<name>A0A9D1WVH2_9FIRM</name>
<dbReference type="InterPro" id="IPR051532">
    <property type="entry name" value="Ester_Hydrolysis_Enzymes"/>
</dbReference>
<comment type="caution">
    <text evidence="2">The sequence shown here is derived from an EMBL/GenBank/DDBJ whole genome shotgun (WGS) entry which is preliminary data.</text>
</comment>
<dbReference type="Gene3D" id="3.40.50.1110">
    <property type="entry name" value="SGNH hydrolase"/>
    <property type="match status" value="1"/>
</dbReference>
<reference evidence="2" key="1">
    <citation type="journal article" date="2021" name="PeerJ">
        <title>Extensive microbial diversity within the chicken gut microbiome revealed by metagenomics and culture.</title>
        <authorList>
            <person name="Gilroy R."/>
            <person name="Ravi A."/>
            <person name="Getino M."/>
            <person name="Pursley I."/>
            <person name="Horton D.L."/>
            <person name="Alikhan N.F."/>
            <person name="Baker D."/>
            <person name="Gharbi K."/>
            <person name="Hall N."/>
            <person name="Watson M."/>
            <person name="Adriaenssens E.M."/>
            <person name="Foster-Nyarko E."/>
            <person name="Jarju S."/>
            <person name="Secka A."/>
            <person name="Antonio M."/>
            <person name="Oren A."/>
            <person name="Chaudhuri R.R."/>
            <person name="La Ragione R."/>
            <person name="Hildebrand F."/>
            <person name="Pallen M.J."/>
        </authorList>
    </citation>
    <scope>NUCLEOTIDE SEQUENCE</scope>
    <source>
        <strain evidence="2">CHK191-13928</strain>
    </source>
</reference>
<dbReference type="Pfam" id="PF13472">
    <property type="entry name" value="Lipase_GDSL_2"/>
    <property type="match status" value="1"/>
</dbReference>
<sequence length="193" mass="22218">MEKKKIVLFGDSLTDYFPMEKLADLHAEWINSGVAGDTVPQMRARVRYDVLEHEPDIVIMQGGANDFQMSLYRGSKVVAGQLVELAERIRNEIPQVKIWVESLYPAYTKPIGRMPSWAKEKTNEEVRRINEEIRHLCRKHRMEYIDMYSKLAGEDGQLPLEYTIDGIHLTNAAYDIVSGCLHQILEPELSDQI</sequence>
<accession>A0A9D1WVH2</accession>